<comment type="similarity">
    <text evidence="1">Belongs to the glycosyltransferase 2 family.</text>
</comment>
<evidence type="ECO:0000313" key="6">
    <source>
        <dbReference type="EMBL" id="PPK88435.1"/>
    </source>
</evidence>
<dbReference type="CDD" id="cd00761">
    <property type="entry name" value="Glyco_tranf_GTA_type"/>
    <property type="match status" value="1"/>
</dbReference>
<reference evidence="6 7" key="1">
    <citation type="submission" date="2018-02" db="EMBL/GenBank/DDBJ databases">
        <title>Genomic Encyclopedia of Archaeal and Bacterial Type Strains, Phase II (KMG-II): from individual species to whole genera.</title>
        <authorList>
            <person name="Goeker M."/>
        </authorList>
    </citation>
    <scope>NUCLEOTIDE SEQUENCE [LARGE SCALE GENOMIC DNA]</scope>
    <source>
        <strain evidence="6 7">DSM 29526</strain>
    </source>
</reference>
<keyword evidence="3 6" id="KW-0808">Transferase</keyword>
<dbReference type="RefSeq" id="WP_104418982.1">
    <property type="nucleotide sequence ID" value="NZ_PTJC01000005.1"/>
</dbReference>
<dbReference type="EMBL" id="PTJC01000005">
    <property type="protein sequence ID" value="PPK88435.1"/>
    <property type="molecule type" value="Genomic_DNA"/>
</dbReference>
<dbReference type="OrthoDB" id="9801954at2"/>
<keyword evidence="2" id="KW-0328">Glycosyltransferase</keyword>
<feature type="domain" description="Galactosyltransferase C-terminal" evidence="5">
    <location>
        <begin position="149"/>
        <end position="194"/>
    </location>
</feature>
<dbReference type="Pfam" id="PF00535">
    <property type="entry name" value="Glycos_transf_2"/>
    <property type="match status" value="1"/>
</dbReference>
<dbReference type="SUPFAM" id="SSF53448">
    <property type="entry name" value="Nucleotide-diphospho-sugar transferases"/>
    <property type="match status" value="1"/>
</dbReference>
<feature type="domain" description="Glycosyltransferase 2-like" evidence="4">
    <location>
        <begin position="9"/>
        <end position="118"/>
    </location>
</feature>
<dbReference type="GO" id="GO:0016757">
    <property type="term" value="F:glycosyltransferase activity"/>
    <property type="evidence" value="ECO:0007669"/>
    <property type="project" value="UniProtKB-KW"/>
</dbReference>
<sequence length="286" mass="32326">MMTDISLLTIVRGRRTQLHNLLRGVAAQTRKPEEVIVVFMNEAIPDQLPDPGCKMYLHQIADPDHPLPLAAARNLAAANASGRLLAFLDVDCIPHPEYLELLSTAVRQTHGVVMGDVHYLPRAIAAEGWTAEDLAELAVRHPRRPVIPADRSLIPLAYHLFWSLSFGLRANDFARLGGFDEGYRGYGGEDTDFSFTARQTRIPMYACKARAFHQFHPTFSPPYHHLDDIIENADRFYKKWDVWPMEGWLKQFVADGYIAWESHTIRKLRPVEAKTLAAARSDSPFG</sequence>
<evidence type="ECO:0000256" key="3">
    <source>
        <dbReference type="ARBA" id="ARBA00022679"/>
    </source>
</evidence>
<comment type="caution">
    <text evidence="6">The sequence shown here is derived from an EMBL/GenBank/DDBJ whole genome shotgun (WGS) entry which is preliminary data.</text>
</comment>
<dbReference type="InterPro" id="IPR001173">
    <property type="entry name" value="Glyco_trans_2-like"/>
</dbReference>
<dbReference type="Pfam" id="PF02709">
    <property type="entry name" value="Glyco_transf_7C"/>
    <property type="match status" value="1"/>
</dbReference>
<dbReference type="Gene3D" id="3.90.550.10">
    <property type="entry name" value="Spore Coat Polysaccharide Biosynthesis Protein SpsA, Chain A"/>
    <property type="match status" value="1"/>
</dbReference>
<dbReference type="PANTHER" id="PTHR43179">
    <property type="entry name" value="RHAMNOSYLTRANSFERASE WBBL"/>
    <property type="match status" value="1"/>
</dbReference>
<name>A0A2S6IAB3_9BACT</name>
<dbReference type="AlphaFoldDB" id="A0A2S6IAB3"/>
<dbReference type="Proteomes" id="UP000237662">
    <property type="component" value="Unassembled WGS sequence"/>
</dbReference>
<proteinExistence type="inferred from homology"/>
<evidence type="ECO:0000259" key="5">
    <source>
        <dbReference type="Pfam" id="PF02709"/>
    </source>
</evidence>
<gene>
    <name evidence="6" type="ORF">CLV84_1402</name>
</gene>
<dbReference type="InterPro" id="IPR029044">
    <property type="entry name" value="Nucleotide-diphossugar_trans"/>
</dbReference>
<accession>A0A2S6IAB3</accession>
<evidence type="ECO:0000256" key="1">
    <source>
        <dbReference type="ARBA" id="ARBA00006739"/>
    </source>
</evidence>
<dbReference type="InterPro" id="IPR027791">
    <property type="entry name" value="Galactosyl_T_C"/>
</dbReference>
<evidence type="ECO:0000256" key="2">
    <source>
        <dbReference type="ARBA" id="ARBA00022676"/>
    </source>
</evidence>
<evidence type="ECO:0000259" key="4">
    <source>
        <dbReference type="Pfam" id="PF00535"/>
    </source>
</evidence>
<organism evidence="6 7">
    <name type="scientific">Neolewinella xylanilytica</name>
    <dbReference type="NCBI Taxonomy" id="1514080"/>
    <lineage>
        <taxon>Bacteria</taxon>
        <taxon>Pseudomonadati</taxon>
        <taxon>Bacteroidota</taxon>
        <taxon>Saprospiria</taxon>
        <taxon>Saprospirales</taxon>
        <taxon>Lewinellaceae</taxon>
        <taxon>Neolewinella</taxon>
    </lineage>
</organism>
<protein>
    <submittedName>
        <fullName evidence="6">GT2 family glycosyltransferase</fullName>
    </submittedName>
</protein>
<dbReference type="PANTHER" id="PTHR43179:SF12">
    <property type="entry name" value="GALACTOFURANOSYLTRANSFERASE GLFT2"/>
    <property type="match status" value="1"/>
</dbReference>
<evidence type="ECO:0000313" key="7">
    <source>
        <dbReference type="Proteomes" id="UP000237662"/>
    </source>
</evidence>
<keyword evidence="7" id="KW-1185">Reference proteome</keyword>